<feature type="region of interest" description="Disordered" evidence="1">
    <location>
        <begin position="1"/>
        <end position="22"/>
    </location>
</feature>
<evidence type="ECO:0000256" key="1">
    <source>
        <dbReference type="SAM" id="MobiDB-lite"/>
    </source>
</evidence>
<dbReference type="RefSeq" id="XP_043048120.1">
    <property type="nucleotide sequence ID" value="XM_043192456.1"/>
</dbReference>
<organism evidence="2 3">
    <name type="scientific">Scheffersomyces spartinae</name>
    <dbReference type="NCBI Taxonomy" id="45513"/>
    <lineage>
        <taxon>Eukaryota</taxon>
        <taxon>Fungi</taxon>
        <taxon>Dikarya</taxon>
        <taxon>Ascomycota</taxon>
        <taxon>Saccharomycotina</taxon>
        <taxon>Pichiomycetes</taxon>
        <taxon>Debaryomycetaceae</taxon>
        <taxon>Scheffersomyces</taxon>
    </lineage>
</organism>
<protein>
    <submittedName>
        <fullName evidence="2">Uncharacterized protein</fullName>
    </submittedName>
</protein>
<accession>A0A9P7V7C6</accession>
<name>A0A9P7V7C6_9ASCO</name>
<sequence>MAETLDASTLDSHSATANSSTDPLFMLSSKPLKAKTKKKAVISDEQVNVDNTASANASLIEVIDDSEDDEIYGSASVEQSILIQTSPTKNFTELNYDQQHIEDANDVYHDSDYIDVSENVGPHLTASGPAKTVLKPETRVSESLTLADTNRLETRPQGELIYEQDHENSTPVKESNLEEVQPQRFVTLSIKSAQNTDTKSISKPLRLKGKPLTLLLTSNGGIKRRVGLSKRSNIDSLHQYLDKR</sequence>
<reference evidence="2" key="1">
    <citation type="submission" date="2021-03" db="EMBL/GenBank/DDBJ databases">
        <authorList>
            <person name="Palmer J.M."/>
        </authorList>
    </citation>
    <scope>NUCLEOTIDE SEQUENCE</scope>
    <source>
        <strain evidence="2">ARV_011</strain>
    </source>
</reference>
<keyword evidence="3" id="KW-1185">Reference proteome</keyword>
<dbReference type="GeneID" id="66115044"/>
<dbReference type="EMBL" id="JAHMUF010000017">
    <property type="protein sequence ID" value="KAG7192570.1"/>
    <property type="molecule type" value="Genomic_DNA"/>
</dbReference>
<dbReference type="AlphaFoldDB" id="A0A9P7V7C6"/>
<comment type="caution">
    <text evidence="2">The sequence shown here is derived from an EMBL/GenBank/DDBJ whole genome shotgun (WGS) entry which is preliminary data.</text>
</comment>
<proteinExistence type="predicted"/>
<dbReference type="Proteomes" id="UP000790833">
    <property type="component" value="Unassembled WGS sequence"/>
</dbReference>
<evidence type="ECO:0000313" key="2">
    <source>
        <dbReference type="EMBL" id="KAG7192570.1"/>
    </source>
</evidence>
<gene>
    <name evidence="2" type="ORF">KQ657_001670</name>
</gene>
<evidence type="ECO:0000313" key="3">
    <source>
        <dbReference type="Proteomes" id="UP000790833"/>
    </source>
</evidence>